<accession>A0A811NVI2</accession>
<dbReference type="GO" id="GO:0008146">
    <property type="term" value="F:sulfotransferase activity"/>
    <property type="evidence" value="ECO:0007669"/>
    <property type="project" value="InterPro"/>
</dbReference>
<comment type="similarity">
    <text evidence="1 3">Belongs to the sulfotransferase 1 family.</text>
</comment>
<evidence type="ECO:0000256" key="1">
    <source>
        <dbReference type="ARBA" id="ARBA00005771"/>
    </source>
</evidence>
<feature type="domain" description="Sulfotransferase" evidence="4">
    <location>
        <begin position="63"/>
        <end position="227"/>
    </location>
</feature>
<dbReference type="AlphaFoldDB" id="A0A811NVI2"/>
<evidence type="ECO:0000256" key="2">
    <source>
        <dbReference type="ARBA" id="ARBA00022679"/>
    </source>
</evidence>
<dbReference type="InterPro" id="IPR000863">
    <property type="entry name" value="Sulfotransferase_dom"/>
</dbReference>
<name>A0A811NVI2_9POAL</name>
<proteinExistence type="inferred from homology"/>
<organism evidence="5 6">
    <name type="scientific">Miscanthus lutarioriparius</name>
    <dbReference type="NCBI Taxonomy" id="422564"/>
    <lineage>
        <taxon>Eukaryota</taxon>
        <taxon>Viridiplantae</taxon>
        <taxon>Streptophyta</taxon>
        <taxon>Embryophyta</taxon>
        <taxon>Tracheophyta</taxon>
        <taxon>Spermatophyta</taxon>
        <taxon>Magnoliopsida</taxon>
        <taxon>Liliopsida</taxon>
        <taxon>Poales</taxon>
        <taxon>Poaceae</taxon>
        <taxon>PACMAD clade</taxon>
        <taxon>Panicoideae</taxon>
        <taxon>Andropogonodae</taxon>
        <taxon>Andropogoneae</taxon>
        <taxon>Saccharinae</taxon>
        <taxon>Miscanthus</taxon>
    </lineage>
</organism>
<dbReference type="SUPFAM" id="SSF52540">
    <property type="entry name" value="P-loop containing nucleoside triphosphate hydrolases"/>
    <property type="match status" value="1"/>
</dbReference>
<sequence length="227" mass="26048">MDSRQPENDAQEDATLVMTPHADVVGIIPSAPPLETRWPPFALCRYAGGFWLPEFKALAFATLKRSTHPPSDGDHPLRHRSPHECVRFLEIELNDRNKDEFEALPSPRVLATHLPYSLLPGSITEDGERLGCRIVYVCREPKDALVSYWLFTRKAAAVRGLDVRSFTIQEALELFCDGRCPGGPQWLHVLQYWEESLRRPERVLFLRYEEMLLEPEAHVRKLAKFMG</sequence>
<reference evidence="5" key="1">
    <citation type="submission" date="2020-10" db="EMBL/GenBank/DDBJ databases">
        <authorList>
            <person name="Han B."/>
            <person name="Lu T."/>
            <person name="Zhao Q."/>
            <person name="Huang X."/>
            <person name="Zhao Y."/>
        </authorList>
    </citation>
    <scope>NUCLEOTIDE SEQUENCE</scope>
</reference>
<keyword evidence="6" id="KW-1185">Reference proteome</keyword>
<keyword evidence="2 3" id="KW-0808">Transferase</keyword>
<gene>
    <name evidence="5" type="ORF">NCGR_LOCUS19036</name>
</gene>
<dbReference type="InterPro" id="IPR027417">
    <property type="entry name" value="P-loop_NTPase"/>
</dbReference>
<evidence type="ECO:0000256" key="3">
    <source>
        <dbReference type="RuleBase" id="RU361155"/>
    </source>
</evidence>
<dbReference type="EC" id="2.8.2.-" evidence="3"/>
<dbReference type="PANTHER" id="PTHR11783">
    <property type="entry name" value="SULFOTRANSFERASE SULT"/>
    <property type="match status" value="1"/>
</dbReference>
<dbReference type="Proteomes" id="UP000604825">
    <property type="component" value="Unassembled WGS sequence"/>
</dbReference>
<dbReference type="EMBL" id="CAJGYO010000005">
    <property type="protein sequence ID" value="CAD6228217.1"/>
    <property type="molecule type" value="Genomic_DNA"/>
</dbReference>
<evidence type="ECO:0000259" key="4">
    <source>
        <dbReference type="Pfam" id="PF00685"/>
    </source>
</evidence>
<dbReference type="Gene3D" id="3.40.50.300">
    <property type="entry name" value="P-loop containing nucleotide triphosphate hydrolases"/>
    <property type="match status" value="1"/>
</dbReference>
<evidence type="ECO:0000313" key="5">
    <source>
        <dbReference type="EMBL" id="CAD6228217.1"/>
    </source>
</evidence>
<dbReference type="OrthoDB" id="205623at2759"/>
<evidence type="ECO:0000313" key="6">
    <source>
        <dbReference type="Proteomes" id="UP000604825"/>
    </source>
</evidence>
<comment type="caution">
    <text evidence="5">The sequence shown here is derived from an EMBL/GenBank/DDBJ whole genome shotgun (WGS) entry which is preliminary data.</text>
</comment>
<dbReference type="Pfam" id="PF00685">
    <property type="entry name" value="Sulfotransfer_1"/>
    <property type="match status" value="1"/>
</dbReference>
<protein>
    <recommendedName>
        <fullName evidence="3">Sulfotransferase</fullName>
        <ecNumber evidence="3">2.8.2.-</ecNumber>
    </recommendedName>
</protein>